<proteinExistence type="predicted"/>
<organism evidence="2 3">
    <name type="scientific">Desmophyllum pertusum</name>
    <dbReference type="NCBI Taxonomy" id="174260"/>
    <lineage>
        <taxon>Eukaryota</taxon>
        <taxon>Metazoa</taxon>
        <taxon>Cnidaria</taxon>
        <taxon>Anthozoa</taxon>
        <taxon>Hexacorallia</taxon>
        <taxon>Scleractinia</taxon>
        <taxon>Caryophylliina</taxon>
        <taxon>Caryophylliidae</taxon>
        <taxon>Desmophyllum</taxon>
    </lineage>
</organism>
<feature type="region of interest" description="Disordered" evidence="1">
    <location>
        <begin position="1"/>
        <end position="26"/>
    </location>
</feature>
<keyword evidence="3" id="KW-1185">Reference proteome</keyword>
<name>A0A9W9Z6D1_9CNID</name>
<protein>
    <submittedName>
        <fullName evidence="2">Uncharacterized protein</fullName>
    </submittedName>
</protein>
<sequence length="100" mass="11392">MSQPQVSMDSSEWASNASDRNDGVSIDFCSSGRWTVRMRLMIMLRFYRRNKKLLLALVLHCNCCHLSSPEAAFELSLIIKPGPTRMRNDESSNFRFCSAA</sequence>
<feature type="compositionally biased region" description="Polar residues" evidence="1">
    <location>
        <begin position="1"/>
        <end position="18"/>
    </location>
</feature>
<evidence type="ECO:0000313" key="2">
    <source>
        <dbReference type="EMBL" id="KAJ7374184.1"/>
    </source>
</evidence>
<reference evidence="2" key="1">
    <citation type="submission" date="2023-01" db="EMBL/GenBank/DDBJ databases">
        <title>Genome assembly of the deep-sea coral Lophelia pertusa.</title>
        <authorList>
            <person name="Herrera S."/>
            <person name="Cordes E."/>
        </authorList>
    </citation>
    <scope>NUCLEOTIDE SEQUENCE</scope>
    <source>
        <strain evidence="2">USNM1676648</strain>
        <tissue evidence="2">Polyp</tissue>
    </source>
</reference>
<evidence type="ECO:0000313" key="3">
    <source>
        <dbReference type="Proteomes" id="UP001163046"/>
    </source>
</evidence>
<dbReference type="Proteomes" id="UP001163046">
    <property type="component" value="Unassembled WGS sequence"/>
</dbReference>
<comment type="caution">
    <text evidence="2">The sequence shown here is derived from an EMBL/GenBank/DDBJ whole genome shotgun (WGS) entry which is preliminary data.</text>
</comment>
<accession>A0A9W9Z6D1</accession>
<dbReference type="AlphaFoldDB" id="A0A9W9Z6D1"/>
<evidence type="ECO:0000256" key="1">
    <source>
        <dbReference type="SAM" id="MobiDB-lite"/>
    </source>
</evidence>
<gene>
    <name evidence="2" type="ORF">OS493_009528</name>
</gene>
<dbReference type="EMBL" id="MU826829">
    <property type="protein sequence ID" value="KAJ7374184.1"/>
    <property type="molecule type" value="Genomic_DNA"/>
</dbReference>